<organism evidence="2">
    <name type="scientific">marine sediment metagenome</name>
    <dbReference type="NCBI Taxonomy" id="412755"/>
    <lineage>
        <taxon>unclassified sequences</taxon>
        <taxon>metagenomes</taxon>
        <taxon>ecological metagenomes</taxon>
    </lineage>
</organism>
<reference evidence="2" key="1">
    <citation type="journal article" date="2014" name="Front. Microbiol.">
        <title>High frequency of phylogenetically diverse reductive dehalogenase-homologous genes in deep subseafloor sedimentary metagenomes.</title>
        <authorList>
            <person name="Kawai M."/>
            <person name="Futagami T."/>
            <person name="Toyoda A."/>
            <person name="Takaki Y."/>
            <person name="Nishi S."/>
            <person name="Hori S."/>
            <person name="Arai W."/>
            <person name="Tsubouchi T."/>
            <person name="Morono Y."/>
            <person name="Uchiyama I."/>
            <person name="Ito T."/>
            <person name="Fujiyama A."/>
            <person name="Inagaki F."/>
            <person name="Takami H."/>
        </authorList>
    </citation>
    <scope>NUCLEOTIDE SEQUENCE</scope>
    <source>
        <strain evidence="2">Expedition CK06-06</strain>
    </source>
</reference>
<dbReference type="GO" id="GO:0009306">
    <property type="term" value="P:protein secretion"/>
    <property type="evidence" value="ECO:0007669"/>
    <property type="project" value="InterPro"/>
</dbReference>
<evidence type="ECO:0000313" key="2">
    <source>
        <dbReference type="EMBL" id="GAG67542.1"/>
    </source>
</evidence>
<dbReference type="PANTHER" id="PTHR30531">
    <property type="entry name" value="FLAGELLAR BIOSYNTHETIC PROTEIN FLHB"/>
    <property type="match status" value="1"/>
</dbReference>
<protein>
    <recommendedName>
        <fullName evidence="3">Flagellar biosynthesis protein FlhB</fullName>
    </recommendedName>
</protein>
<feature type="transmembrane region" description="Helical" evidence="1">
    <location>
        <begin position="92"/>
        <end position="117"/>
    </location>
</feature>
<gene>
    <name evidence="2" type="ORF">S01H4_15197</name>
</gene>
<evidence type="ECO:0008006" key="3">
    <source>
        <dbReference type="Google" id="ProtNLM"/>
    </source>
</evidence>
<dbReference type="AlphaFoldDB" id="X1AC92"/>
<proteinExistence type="predicted"/>
<feature type="transmembrane region" description="Helical" evidence="1">
    <location>
        <begin position="36"/>
        <end position="57"/>
    </location>
</feature>
<name>X1AC92_9ZZZZ</name>
<keyword evidence="1" id="KW-0472">Membrane</keyword>
<accession>X1AC92</accession>
<evidence type="ECO:0000256" key="1">
    <source>
        <dbReference type="SAM" id="Phobius"/>
    </source>
</evidence>
<dbReference type="Pfam" id="PF01312">
    <property type="entry name" value="Bac_export_2"/>
    <property type="match status" value="1"/>
</dbReference>
<dbReference type="PANTHER" id="PTHR30531:SF12">
    <property type="entry name" value="FLAGELLAR BIOSYNTHETIC PROTEIN FLHB"/>
    <property type="match status" value="1"/>
</dbReference>
<keyword evidence="1" id="KW-1133">Transmembrane helix</keyword>
<feature type="non-terminal residue" evidence="2">
    <location>
        <position position="149"/>
    </location>
</feature>
<dbReference type="GO" id="GO:0005886">
    <property type="term" value="C:plasma membrane"/>
    <property type="evidence" value="ECO:0007669"/>
    <property type="project" value="TreeGrafter"/>
</dbReference>
<comment type="caution">
    <text evidence="2">The sequence shown here is derived from an EMBL/GenBank/DDBJ whole genome shotgun (WGS) entry which is preliminary data.</text>
</comment>
<sequence length="149" mass="16889">MAEQAENSGQEKTEAPTQFRREEFRKQGQVALSKELQSVGILLAMGGAFYYIFGFFFKEFTVLLERHFIFNDIVEFDKGVLLGLITSGVKDISWLLFPVALVTMGVGFFIAVCQVGFHTSWESMSLKWERLNPISGFARLFSWKGIVEG</sequence>
<dbReference type="EMBL" id="BART01006657">
    <property type="protein sequence ID" value="GAG67542.1"/>
    <property type="molecule type" value="Genomic_DNA"/>
</dbReference>
<keyword evidence="1" id="KW-0812">Transmembrane</keyword>
<dbReference type="InterPro" id="IPR006135">
    <property type="entry name" value="T3SS_substrate_exporter"/>
</dbReference>